<reference evidence="4" key="1">
    <citation type="submission" date="2020-06" db="EMBL/GenBank/DDBJ databases">
        <title>Unique genomic features of the anaerobic methanotrophic archaea.</title>
        <authorList>
            <person name="Chadwick G.L."/>
            <person name="Skennerton C.T."/>
            <person name="Laso-Perez R."/>
            <person name="Leu A.O."/>
            <person name="Speth D.R."/>
            <person name="Yu H."/>
            <person name="Morgan-Lang C."/>
            <person name="Hatzenpichler R."/>
            <person name="Goudeau D."/>
            <person name="Malmstrom R."/>
            <person name="Brazelton W.J."/>
            <person name="Woyke T."/>
            <person name="Hallam S.J."/>
            <person name="Tyson G.W."/>
            <person name="Wegener G."/>
            <person name="Boetius A."/>
            <person name="Orphan V."/>
        </authorList>
    </citation>
    <scope>NUCLEOTIDE SEQUENCE</scope>
</reference>
<dbReference type="InterPro" id="IPR026371">
    <property type="entry name" value="PGF_CTERM"/>
</dbReference>
<feature type="transmembrane region" description="Helical" evidence="2">
    <location>
        <begin position="523"/>
        <end position="540"/>
    </location>
</feature>
<dbReference type="NCBIfam" id="NF045529">
    <property type="entry name" value="Heimdall-CTERM"/>
    <property type="match status" value="1"/>
</dbReference>
<feature type="domain" description="PGF-CTERM archaeal protein-sorting signal" evidence="3">
    <location>
        <begin position="521"/>
        <end position="543"/>
    </location>
</feature>
<evidence type="ECO:0000259" key="3">
    <source>
        <dbReference type="Pfam" id="PF18204"/>
    </source>
</evidence>
<dbReference type="GO" id="GO:0016491">
    <property type="term" value="F:oxidoreductase activity"/>
    <property type="evidence" value="ECO:0007669"/>
    <property type="project" value="TreeGrafter"/>
</dbReference>
<evidence type="ECO:0000313" key="4">
    <source>
        <dbReference type="EMBL" id="QNO50069.1"/>
    </source>
</evidence>
<keyword evidence="1" id="KW-0732">Signal</keyword>
<dbReference type="PANTHER" id="PTHR35038">
    <property type="entry name" value="DISSIMILATORY SULFITE REDUCTASE SIRA"/>
    <property type="match status" value="1"/>
</dbReference>
<dbReference type="Pfam" id="PF11783">
    <property type="entry name" value="Cytochrome_cB"/>
    <property type="match status" value="1"/>
</dbReference>
<dbReference type="AlphaFoldDB" id="A0A7G9YPY5"/>
<protein>
    <recommendedName>
        <fullName evidence="3">PGF-CTERM archaeal protein-sorting signal domain-containing protein</fullName>
    </recommendedName>
</protein>
<feature type="transmembrane region" description="Helical" evidence="2">
    <location>
        <begin position="50"/>
        <end position="72"/>
    </location>
</feature>
<proteinExistence type="predicted"/>
<evidence type="ECO:0000256" key="2">
    <source>
        <dbReference type="SAM" id="Phobius"/>
    </source>
</evidence>
<keyword evidence="2" id="KW-0812">Transmembrane</keyword>
<dbReference type="InterPro" id="IPR036280">
    <property type="entry name" value="Multihaem_cyt_sf"/>
</dbReference>
<dbReference type="Pfam" id="PF18204">
    <property type="entry name" value="PGF-CTERM"/>
    <property type="match status" value="1"/>
</dbReference>
<dbReference type="SUPFAM" id="SSF48695">
    <property type="entry name" value="Multiheme cytochromes"/>
    <property type="match status" value="1"/>
</dbReference>
<keyword evidence="2" id="KW-0472">Membrane</keyword>
<evidence type="ECO:0000256" key="1">
    <source>
        <dbReference type="ARBA" id="ARBA00022729"/>
    </source>
</evidence>
<dbReference type="InterPro" id="IPR024673">
    <property type="entry name" value="Octahem_Cyt_c"/>
</dbReference>
<dbReference type="EMBL" id="MT631404">
    <property type="protein sequence ID" value="QNO50069.1"/>
    <property type="molecule type" value="Genomic_DNA"/>
</dbReference>
<accession>A0A7G9YPY5</accession>
<dbReference type="PANTHER" id="PTHR35038:SF5">
    <property type="entry name" value="CYTOCHROME C-TYPE PROTEIN NRFB"/>
    <property type="match status" value="1"/>
</dbReference>
<sequence>MSPKIKVVYRNNIAYNVDKITKIVTSTHIYRRRNRQLDIQNATPSLRRIAAVRFPVVLLFCLLILSTASAAAEGSHAGIGEYIGAETCLACHQKEGEDFVTSIHNTWRGEATHVVGKEGNMTGKVLGVNEFCVGTKSNEALCGKCHAGSGTCCKCECDCAVKKMICPIEKIDCLVCHAPNYKKTMLGPDPSIDATAAARSVMIPTRAMCLRCHATAGGGDNNKRGDLELSMGAAEVSRDLDVHMSANMTCQDCHTFKDHHVSGRGMDLRVDDTDTPTTCDDRRCHGSKPHSEGSMYNKHADRLYCTACHVISYGKEQTVEISRNWETRHLEHLGAKVMYHEMIVRESNPAPIHVWWNRWSEIMDLADPAVLDDDGVVVMAKPVGNINNSASKIYAARLHLGRQPWNGTHMLPFKVMTVKTTDNMTQAIFDATGKIFDPVQYVDAKRYMGLFHGVSPKDEALTCTDCHKDHAVDFEALGYDVEKDASGNLISATKPGDSLNLVNFRTNGDTETCVCPDEECTPGFGIIPALLGLLAVMYLLRRRN</sequence>
<keyword evidence="2" id="KW-1133">Transmembrane helix</keyword>
<organism evidence="4">
    <name type="scientific">Candidatus Methanogaster sp. ANME-2c ERB4</name>
    <dbReference type="NCBI Taxonomy" id="2759911"/>
    <lineage>
        <taxon>Archaea</taxon>
        <taxon>Methanobacteriati</taxon>
        <taxon>Methanobacteriota</taxon>
        <taxon>Stenosarchaea group</taxon>
        <taxon>Methanomicrobia</taxon>
        <taxon>Methanosarcinales</taxon>
        <taxon>ANME-2 cluster</taxon>
        <taxon>Candidatus Methanogasteraceae</taxon>
        <taxon>Candidatus Methanogaster</taxon>
    </lineage>
</organism>
<dbReference type="InterPro" id="IPR051829">
    <property type="entry name" value="Multiheme_Cytochr_ET"/>
</dbReference>
<name>A0A7G9YPY5_9EURY</name>
<gene>
    <name evidence="4" type="ORF">NEPELPOK_00020</name>
</gene>